<dbReference type="InterPro" id="IPR048087">
    <property type="entry name" value="VF_A0006-like"/>
</dbReference>
<comment type="caution">
    <text evidence="1">The sequence shown here is derived from an EMBL/GenBank/DDBJ whole genome shotgun (WGS) entry which is preliminary data.</text>
</comment>
<proteinExistence type="predicted"/>
<organism evidence="1 2">
    <name type="scientific">Trinickia symbiotica</name>
    <dbReference type="NCBI Taxonomy" id="863227"/>
    <lineage>
        <taxon>Bacteria</taxon>
        <taxon>Pseudomonadati</taxon>
        <taxon>Pseudomonadota</taxon>
        <taxon>Betaproteobacteria</taxon>
        <taxon>Burkholderiales</taxon>
        <taxon>Burkholderiaceae</taxon>
        <taxon>Trinickia</taxon>
    </lineage>
</organism>
<dbReference type="Proteomes" id="UP000240638">
    <property type="component" value="Unassembled WGS sequence"/>
</dbReference>
<sequence length="88" mass="9724">MLSLPSVAAAYGGNSAYDQCVLQSLRDSWNSAASTLIQQSCDALYRNGALLLPRERTFHECMLQALPGVRDDFAIQQIFAICRRRGAM</sequence>
<gene>
    <name evidence="1" type="ORF">C9I57_31150</name>
</gene>
<dbReference type="EMBL" id="PYUC01000028">
    <property type="protein sequence ID" value="PTB16874.1"/>
    <property type="molecule type" value="Genomic_DNA"/>
</dbReference>
<dbReference type="AlphaFoldDB" id="A0A2T3XK05"/>
<dbReference type="NCBIfam" id="NF041602">
    <property type="entry name" value="VF_A0006_fam"/>
    <property type="match status" value="1"/>
</dbReference>
<reference evidence="1 2" key="1">
    <citation type="submission" date="2018-03" db="EMBL/GenBank/DDBJ databases">
        <title>Whole genome analyses suggest that Burkholderia sensu lato contains two further novel genera in the rhizoxinica-symbiotica group Mycetohabitans gen. nov., and Trinickia gen. nov.: implications for the evolution of diazotrophy and nodulation in the Burkholderiaceae.</title>
        <authorList>
            <person name="Estrada De Los Santos P."/>
            <person name="Palmer M."/>
            <person name="Chavez-Ramirez B."/>
            <person name="Steenkamp E.T."/>
            <person name="Hirsch A.M."/>
            <person name="Manyaka P."/>
            <person name="Maluk M."/>
            <person name="Lafos M."/>
            <person name="Crook M."/>
            <person name="Gross E."/>
            <person name="Simon M.F."/>
            <person name="Bueno Dos Reis Junior F."/>
            <person name="Poole P.S."/>
            <person name="Venter S.N."/>
            <person name="James E.K."/>
        </authorList>
    </citation>
    <scope>NUCLEOTIDE SEQUENCE [LARGE SCALE GENOMIC DNA]</scope>
    <source>
        <strain evidence="1 2">JPY-366</strain>
    </source>
</reference>
<accession>A0A2T3XK05</accession>
<evidence type="ECO:0000313" key="1">
    <source>
        <dbReference type="EMBL" id="PTB16874.1"/>
    </source>
</evidence>
<evidence type="ECO:0000313" key="2">
    <source>
        <dbReference type="Proteomes" id="UP000240638"/>
    </source>
</evidence>
<protein>
    <submittedName>
        <fullName evidence="1">Uncharacterized protein</fullName>
    </submittedName>
</protein>
<dbReference type="RefSeq" id="WP_107154405.1">
    <property type="nucleotide sequence ID" value="NZ_PYUC01000028.1"/>
</dbReference>
<name>A0A2T3XK05_9BURK</name>